<dbReference type="Gene3D" id="1.10.12.10">
    <property type="entry name" value="Lyase 2-enoyl-coa Hydratase, Chain A, domain 2"/>
    <property type="match status" value="1"/>
</dbReference>
<organism evidence="2 3">
    <name type="scientific">Actinocorallia herbida</name>
    <dbReference type="NCBI Taxonomy" id="58109"/>
    <lineage>
        <taxon>Bacteria</taxon>
        <taxon>Bacillati</taxon>
        <taxon>Actinomycetota</taxon>
        <taxon>Actinomycetes</taxon>
        <taxon>Streptosporangiales</taxon>
        <taxon>Thermomonosporaceae</taxon>
        <taxon>Actinocorallia</taxon>
    </lineage>
</organism>
<dbReference type="OrthoDB" id="3473569at2"/>
<accession>A0A3N1D2Y2</accession>
<dbReference type="PANTHER" id="PTHR43459:SF1">
    <property type="entry name" value="EG:BACN32G11.4 PROTEIN"/>
    <property type="match status" value="1"/>
</dbReference>
<keyword evidence="3" id="KW-1185">Reference proteome</keyword>
<reference evidence="2 3" key="1">
    <citation type="submission" date="2018-11" db="EMBL/GenBank/DDBJ databases">
        <title>Sequencing the genomes of 1000 actinobacteria strains.</title>
        <authorList>
            <person name="Klenk H.-P."/>
        </authorList>
    </citation>
    <scope>NUCLEOTIDE SEQUENCE [LARGE SCALE GENOMIC DNA]</scope>
    <source>
        <strain evidence="2 3">DSM 44254</strain>
    </source>
</reference>
<dbReference type="RefSeq" id="WP_123667125.1">
    <property type="nucleotide sequence ID" value="NZ_RJKE01000001.1"/>
</dbReference>
<dbReference type="InterPro" id="IPR014748">
    <property type="entry name" value="Enoyl-CoA_hydra_C"/>
</dbReference>
<dbReference type="Gene3D" id="3.90.226.10">
    <property type="entry name" value="2-enoyl-CoA Hydratase, Chain A, domain 1"/>
    <property type="match status" value="1"/>
</dbReference>
<dbReference type="SUPFAM" id="SSF52096">
    <property type="entry name" value="ClpP/crotonase"/>
    <property type="match status" value="1"/>
</dbReference>
<dbReference type="InterPro" id="IPR029045">
    <property type="entry name" value="ClpP/crotonase-like_dom_sf"/>
</dbReference>
<proteinExistence type="inferred from homology"/>
<evidence type="ECO:0000313" key="3">
    <source>
        <dbReference type="Proteomes" id="UP000272400"/>
    </source>
</evidence>
<dbReference type="CDD" id="cd06558">
    <property type="entry name" value="crotonase-like"/>
    <property type="match status" value="1"/>
</dbReference>
<dbReference type="Proteomes" id="UP000272400">
    <property type="component" value="Unassembled WGS sequence"/>
</dbReference>
<dbReference type="AlphaFoldDB" id="A0A3N1D2Y2"/>
<name>A0A3N1D2Y2_9ACTN</name>
<dbReference type="GO" id="GO:0003824">
    <property type="term" value="F:catalytic activity"/>
    <property type="evidence" value="ECO:0007669"/>
    <property type="project" value="UniProtKB-ARBA"/>
</dbReference>
<evidence type="ECO:0000313" key="2">
    <source>
        <dbReference type="EMBL" id="ROO87893.1"/>
    </source>
</evidence>
<dbReference type="PANTHER" id="PTHR43459">
    <property type="entry name" value="ENOYL-COA HYDRATASE"/>
    <property type="match status" value="1"/>
</dbReference>
<comment type="similarity">
    <text evidence="1">Belongs to the enoyl-CoA hydratase/isomerase family.</text>
</comment>
<protein>
    <submittedName>
        <fullName evidence="2">Enoyl-CoA hydratase</fullName>
    </submittedName>
</protein>
<comment type="caution">
    <text evidence="2">The sequence shown here is derived from an EMBL/GenBank/DDBJ whole genome shotgun (WGS) entry which is preliminary data.</text>
</comment>
<dbReference type="Pfam" id="PF00378">
    <property type="entry name" value="ECH_1"/>
    <property type="match status" value="1"/>
</dbReference>
<gene>
    <name evidence="2" type="ORF">EDD29_5541</name>
</gene>
<dbReference type="InterPro" id="IPR001753">
    <property type="entry name" value="Enoyl-CoA_hydra/iso"/>
</dbReference>
<dbReference type="EMBL" id="RJKE01000001">
    <property type="protein sequence ID" value="ROO87893.1"/>
    <property type="molecule type" value="Genomic_DNA"/>
</dbReference>
<evidence type="ECO:0000256" key="1">
    <source>
        <dbReference type="ARBA" id="ARBA00005254"/>
    </source>
</evidence>
<sequence>MSHVECVFSDGCARITLADPEHGNPVHRESVGELFDAVRSARRDGARVIVLAAQGRFFSVGGDLGAFARSADVADYIDDLADALHRVVSELVRAEAIVVSVVQGHVAGAGFPLAAAADIVVAAESARFSLGYTKVGLNIDGGASMLTHTLGLHRMLRVALLNDTLTAQEAHAAGLIARVVPDADLAKTSEELVAQLLRGPVGALASTKRLLRAAVEPDPESVMRREALAIRLNAATPDGREGVTAFLEKRPPMFE</sequence>